<reference evidence="3" key="1">
    <citation type="submission" date="2022-10" db="EMBL/GenBank/DDBJ databases">
        <authorList>
            <person name="Koch H."/>
        </authorList>
    </citation>
    <scope>NUCLEOTIDE SEQUENCE</scope>
    <source>
        <strain evidence="3">DNF</strain>
    </source>
</reference>
<dbReference type="SUPFAM" id="SSF54909">
    <property type="entry name" value="Dimeric alpha+beta barrel"/>
    <property type="match status" value="1"/>
</dbReference>
<evidence type="ECO:0000313" key="3">
    <source>
        <dbReference type="EMBL" id="CAI4029764.1"/>
    </source>
</evidence>
<evidence type="ECO:0000256" key="1">
    <source>
        <dbReference type="ARBA" id="ARBA00007689"/>
    </source>
</evidence>
<proteinExistence type="inferred from homology"/>
<dbReference type="Pfam" id="PF03795">
    <property type="entry name" value="YCII"/>
    <property type="match status" value="1"/>
</dbReference>
<dbReference type="InterPro" id="IPR011008">
    <property type="entry name" value="Dimeric_a/b-barrel"/>
</dbReference>
<accession>A0AA86T0P8</accession>
<name>A0AA86T0P8_9BACT</name>
<dbReference type="PANTHER" id="PTHR35174">
    <property type="entry name" value="BLL7171 PROTEIN-RELATED"/>
    <property type="match status" value="1"/>
</dbReference>
<evidence type="ECO:0000259" key="2">
    <source>
        <dbReference type="Pfam" id="PF03795"/>
    </source>
</evidence>
<dbReference type="RefSeq" id="WP_289266790.1">
    <property type="nucleotide sequence ID" value="NZ_OX365700.1"/>
</dbReference>
<dbReference type="Proteomes" id="UP001179121">
    <property type="component" value="Chromosome"/>
</dbReference>
<dbReference type="KEGG" id="nti:DNFV4_00182"/>
<dbReference type="AlphaFoldDB" id="A0AA86T0P8"/>
<organism evidence="3 4">
    <name type="scientific">Nitrospira tepida</name>
    <dbReference type="NCBI Taxonomy" id="2973512"/>
    <lineage>
        <taxon>Bacteria</taxon>
        <taxon>Pseudomonadati</taxon>
        <taxon>Nitrospirota</taxon>
        <taxon>Nitrospiria</taxon>
        <taxon>Nitrospirales</taxon>
        <taxon>Nitrospiraceae</taxon>
        <taxon>Nitrospira</taxon>
    </lineage>
</organism>
<sequence length="123" mass="13462">MKYLLLVHHDEEAFGKIPEATRQGMLAESIQLCHQLDDKGQYVHASPLHPTTTGVKVQVREGKRFTTDGPFAETHEQIAGYFLITAKDLSEAIEIAGRIPGARIGTVEVRQVREVAGLPGEGS</sequence>
<dbReference type="InterPro" id="IPR005545">
    <property type="entry name" value="YCII"/>
</dbReference>
<keyword evidence="4" id="KW-1185">Reference proteome</keyword>
<comment type="similarity">
    <text evidence="1">Belongs to the YciI family.</text>
</comment>
<feature type="domain" description="YCII-related" evidence="2">
    <location>
        <begin position="1"/>
        <end position="114"/>
    </location>
</feature>
<dbReference type="Gene3D" id="3.30.70.1060">
    <property type="entry name" value="Dimeric alpha+beta barrel"/>
    <property type="match status" value="1"/>
</dbReference>
<dbReference type="PANTHER" id="PTHR35174:SF3">
    <property type="entry name" value="BLL7171 PROTEIN"/>
    <property type="match status" value="1"/>
</dbReference>
<dbReference type="EMBL" id="OX365700">
    <property type="protein sequence ID" value="CAI4029764.1"/>
    <property type="molecule type" value="Genomic_DNA"/>
</dbReference>
<evidence type="ECO:0000313" key="4">
    <source>
        <dbReference type="Proteomes" id="UP001179121"/>
    </source>
</evidence>
<gene>
    <name evidence="3" type="ORF">DNFV4_00182</name>
</gene>
<protein>
    <submittedName>
        <fullName evidence="3">YCII domain-containing protein</fullName>
    </submittedName>
</protein>